<dbReference type="Gene3D" id="1.10.10.10">
    <property type="entry name" value="Winged helix-like DNA-binding domain superfamily/Winged helix DNA-binding domain"/>
    <property type="match status" value="1"/>
</dbReference>
<dbReference type="PANTHER" id="PTHR43712">
    <property type="entry name" value="PUTATIVE (AFU_ORTHOLOGUE AFUA_4G14580)-RELATED"/>
    <property type="match status" value="1"/>
</dbReference>
<dbReference type="InterPro" id="IPR016461">
    <property type="entry name" value="COMT-like"/>
</dbReference>
<dbReference type="SUPFAM" id="SSF46785">
    <property type="entry name" value="Winged helix' DNA-binding domain"/>
    <property type="match status" value="1"/>
</dbReference>
<dbReference type="InterPro" id="IPR029063">
    <property type="entry name" value="SAM-dependent_MTases_sf"/>
</dbReference>
<dbReference type="CDD" id="cd02440">
    <property type="entry name" value="AdoMet_MTases"/>
    <property type="match status" value="1"/>
</dbReference>
<feature type="domain" description="O-methyltransferase dimerisation" evidence="5">
    <location>
        <begin position="12"/>
        <end position="87"/>
    </location>
</feature>
<sequence length="337" mass="36035">MAALETADQVSDIAFGFMGSKALFAALEVGVFTELSRQPSTAAQLAERTAVDADRAETLLTALAGLGLVVREDGIYSNAPAAEAFLVRGAKHDFGDYLRLQVGRQMYGLLDQIDHALTDRLPKDATASYAEWFSDPEQARLYSRSQHAGSLGPARQMLRRVDLSGAERLLDVGGGTGAFAITLCAANPDLSATIVDFPNVAALGRDYVAEAGLSDRIAYVEGNALERDWPGGQDVVLMSYLFSGVPGEAHAELLRHAYDTLAPGGRLLLHDFVVRADRSGPKLAALWQLQHTAFTPRARSLDAGWLAEALGQAGFAGIEIDDLIPEMTMLAIAHKPA</sequence>
<dbReference type="Gene3D" id="3.40.50.150">
    <property type="entry name" value="Vaccinia Virus protein VP39"/>
    <property type="match status" value="1"/>
</dbReference>
<accession>A0ABX7F9E4</accession>
<proteinExistence type="predicted"/>
<dbReference type="PANTHER" id="PTHR43712:SF2">
    <property type="entry name" value="O-METHYLTRANSFERASE CICE"/>
    <property type="match status" value="1"/>
</dbReference>
<dbReference type="GO" id="GO:0008168">
    <property type="term" value="F:methyltransferase activity"/>
    <property type="evidence" value="ECO:0007669"/>
    <property type="project" value="UniProtKB-KW"/>
</dbReference>
<dbReference type="Pfam" id="PF00891">
    <property type="entry name" value="Methyltransf_2"/>
    <property type="match status" value="1"/>
</dbReference>
<evidence type="ECO:0000256" key="2">
    <source>
        <dbReference type="ARBA" id="ARBA00022679"/>
    </source>
</evidence>
<name>A0ABX7F9E4_9RHOB</name>
<keyword evidence="7" id="KW-1185">Reference proteome</keyword>
<keyword evidence="3" id="KW-0949">S-adenosyl-L-methionine</keyword>
<dbReference type="PIRSF" id="PIRSF005739">
    <property type="entry name" value="O-mtase"/>
    <property type="match status" value="1"/>
</dbReference>
<gene>
    <name evidence="6" type="ORF">GQA70_12270</name>
</gene>
<keyword evidence="2" id="KW-0808">Transferase</keyword>
<dbReference type="PROSITE" id="PS51683">
    <property type="entry name" value="SAM_OMT_II"/>
    <property type="match status" value="1"/>
</dbReference>
<dbReference type="Pfam" id="PF08100">
    <property type="entry name" value="Dimerisation"/>
    <property type="match status" value="1"/>
</dbReference>
<evidence type="ECO:0000256" key="3">
    <source>
        <dbReference type="ARBA" id="ARBA00022691"/>
    </source>
</evidence>
<dbReference type="SUPFAM" id="SSF53335">
    <property type="entry name" value="S-adenosyl-L-methionine-dependent methyltransferases"/>
    <property type="match status" value="1"/>
</dbReference>
<dbReference type="RefSeq" id="WP_023852424.1">
    <property type="nucleotide sequence ID" value="NZ_CP047166.1"/>
</dbReference>
<organism evidence="6 7">
    <name type="scientific">Ponticoccus alexandrii</name>
    <dbReference type="NCBI Taxonomy" id="1943633"/>
    <lineage>
        <taxon>Bacteria</taxon>
        <taxon>Pseudomonadati</taxon>
        <taxon>Pseudomonadota</taxon>
        <taxon>Alphaproteobacteria</taxon>
        <taxon>Rhodobacterales</taxon>
        <taxon>Roseobacteraceae</taxon>
        <taxon>Ponticoccus</taxon>
    </lineage>
</organism>
<dbReference type="InterPro" id="IPR036390">
    <property type="entry name" value="WH_DNA-bd_sf"/>
</dbReference>
<evidence type="ECO:0000256" key="1">
    <source>
        <dbReference type="ARBA" id="ARBA00022603"/>
    </source>
</evidence>
<evidence type="ECO:0000259" key="4">
    <source>
        <dbReference type="Pfam" id="PF00891"/>
    </source>
</evidence>
<dbReference type="InterPro" id="IPR036388">
    <property type="entry name" value="WH-like_DNA-bd_sf"/>
</dbReference>
<keyword evidence="1 6" id="KW-0489">Methyltransferase</keyword>
<reference evidence="6 7" key="1">
    <citation type="submission" date="2019-12" db="EMBL/GenBank/DDBJ databases">
        <title>Complete Genome Sequence of a Quorum-Sensing Bacterium,Rhodobacteraceae bacterium C31, Isolated from a marine microalgae symbiotic bacteria.</title>
        <authorList>
            <person name="Zhang Y."/>
        </authorList>
    </citation>
    <scope>NUCLEOTIDE SEQUENCE [LARGE SCALE GENOMIC DNA]</scope>
    <source>
        <strain evidence="6 7">C31</strain>
    </source>
</reference>
<feature type="domain" description="O-methyltransferase C-terminal" evidence="4">
    <location>
        <begin position="131"/>
        <end position="315"/>
    </location>
</feature>
<dbReference type="InterPro" id="IPR001077">
    <property type="entry name" value="COMT_C"/>
</dbReference>
<dbReference type="Proteomes" id="UP000596387">
    <property type="component" value="Chromosome"/>
</dbReference>
<dbReference type="EMBL" id="CP047166">
    <property type="protein sequence ID" value="QRF67018.1"/>
    <property type="molecule type" value="Genomic_DNA"/>
</dbReference>
<evidence type="ECO:0000313" key="6">
    <source>
        <dbReference type="EMBL" id="QRF67018.1"/>
    </source>
</evidence>
<protein>
    <submittedName>
        <fullName evidence="6">Methyltransferase domain-containing protein</fullName>
    </submittedName>
</protein>
<evidence type="ECO:0000313" key="7">
    <source>
        <dbReference type="Proteomes" id="UP000596387"/>
    </source>
</evidence>
<evidence type="ECO:0000259" key="5">
    <source>
        <dbReference type="Pfam" id="PF08100"/>
    </source>
</evidence>
<dbReference type="InterPro" id="IPR012967">
    <property type="entry name" value="COMT_dimerisation"/>
</dbReference>
<dbReference type="GO" id="GO:0032259">
    <property type="term" value="P:methylation"/>
    <property type="evidence" value="ECO:0007669"/>
    <property type="project" value="UniProtKB-KW"/>
</dbReference>